<dbReference type="PANTHER" id="PTHR46579">
    <property type="entry name" value="F5/8 TYPE C DOMAIN-CONTAINING PROTEIN-RELATED"/>
    <property type="match status" value="1"/>
</dbReference>
<protein>
    <submittedName>
        <fullName evidence="1">Uncharacterized protein</fullName>
    </submittedName>
</protein>
<reference evidence="2" key="1">
    <citation type="submission" date="2015-06" db="EMBL/GenBank/DDBJ databases">
        <title>Expansion of signal transduction pathways in fungi by whole-genome duplication.</title>
        <authorList>
            <consortium name="DOE Joint Genome Institute"/>
            <person name="Corrochano L.M."/>
            <person name="Kuo A."/>
            <person name="Marcet-Houben M."/>
            <person name="Polaino S."/>
            <person name="Salamov A."/>
            <person name="Villalobos J.M."/>
            <person name="Alvarez M.I."/>
            <person name="Avalos J."/>
            <person name="Benito E.P."/>
            <person name="Benoit I."/>
            <person name="Burger G."/>
            <person name="Camino L.P."/>
            <person name="Canovas D."/>
            <person name="Cerda-Olmedo E."/>
            <person name="Cheng J.-F."/>
            <person name="Dominguez A."/>
            <person name="Elias M."/>
            <person name="Eslava A.P."/>
            <person name="Glaser F."/>
            <person name="Grimwood J."/>
            <person name="Gutierrez G."/>
            <person name="Heitman J."/>
            <person name="Henrissat B."/>
            <person name="Iturriaga E.A."/>
            <person name="Lang B.F."/>
            <person name="Lavin J.L."/>
            <person name="Lee S."/>
            <person name="Li W."/>
            <person name="Lindquist E."/>
            <person name="Lopez-Garcia S."/>
            <person name="Luque E.M."/>
            <person name="Marcos A.T."/>
            <person name="Martin J."/>
            <person name="McCluskey K."/>
            <person name="Medina H.R."/>
            <person name="Miralles-Duran A."/>
            <person name="Miyazaki A."/>
            <person name="Munoz-Torres E."/>
            <person name="Oguiza J.A."/>
            <person name="Ohm R."/>
            <person name="Olmedo M."/>
            <person name="Orejas M."/>
            <person name="Ortiz-Castellanos L."/>
            <person name="Pisabarro A.G."/>
            <person name="Rodriguez-Romero J."/>
            <person name="Ruiz-Herrera J."/>
            <person name="Ruiz-Vazquez R."/>
            <person name="Sanz C."/>
            <person name="Schackwitz W."/>
            <person name="Schmutz J."/>
            <person name="Shahriari M."/>
            <person name="Shelest E."/>
            <person name="Silva-Franco F."/>
            <person name="Soanes D."/>
            <person name="Syed K."/>
            <person name="Tagua V.G."/>
            <person name="Talbot N.J."/>
            <person name="Thon M."/>
            <person name="De vries R.P."/>
            <person name="Wiebenga A."/>
            <person name="Yadav J.S."/>
            <person name="Braun E.L."/>
            <person name="Baker S."/>
            <person name="Garre V."/>
            <person name="Horwitz B."/>
            <person name="Torres-Martinez S."/>
            <person name="Idnurm A."/>
            <person name="Herrera-Estrella A."/>
            <person name="Gabaldon T."/>
            <person name="Grigoriev I.V."/>
        </authorList>
    </citation>
    <scope>NUCLEOTIDE SEQUENCE [LARGE SCALE GENOMIC DNA]</scope>
    <source>
        <strain evidence="2">NRRL 1555(-)</strain>
    </source>
</reference>
<sequence length="110" mass="12546">MVACDIPTARKTSGFTAHNSTCACPKCVRQFTRLPNTNQIDSSGFDYLTWKIRSGLENRLHAEEWKSSSTPSGRHPVEIENCVRWSQLHRLGYFDLVHGTILDPMHNLFL</sequence>
<dbReference type="OrthoDB" id="2439011at2759"/>
<dbReference type="RefSeq" id="XP_018293622.1">
    <property type="nucleotide sequence ID" value="XM_018431080.1"/>
</dbReference>
<dbReference type="VEuPathDB" id="FungiDB:PHYBLDRAFT_143828"/>
<accession>A0A162UE34</accession>
<gene>
    <name evidence="1" type="ORF">PHYBLDRAFT_143828</name>
</gene>
<organism evidence="1 2">
    <name type="scientific">Phycomyces blakesleeanus (strain ATCC 8743b / DSM 1359 / FGSC 10004 / NBRC 33097 / NRRL 1555)</name>
    <dbReference type="NCBI Taxonomy" id="763407"/>
    <lineage>
        <taxon>Eukaryota</taxon>
        <taxon>Fungi</taxon>
        <taxon>Fungi incertae sedis</taxon>
        <taxon>Mucoromycota</taxon>
        <taxon>Mucoromycotina</taxon>
        <taxon>Mucoromycetes</taxon>
        <taxon>Mucorales</taxon>
        <taxon>Phycomycetaceae</taxon>
        <taxon>Phycomyces</taxon>
    </lineage>
</organism>
<dbReference type="Proteomes" id="UP000077315">
    <property type="component" value="Unassembled WGS sequence"/>
</dbReference>
<dbReference type="GeneID" id="28991986"/>
<proteinExistence type="predicted"/>
<name>A0A162UE34_PHYB8</name>
<dbReference type="AlphaFoldDB" id="A0A162UE34"/>
<evidence type="ECO:0000313" key="2">
    <source>
        <dbReference type="Proteomes" id="UP000077315"/>
    </source>
</evidence>
<dbReference type="InParanoid" id="A0A162UE34"/>
<keyword evidence="2" id="KW-1185">Reference proteome</keyword>
<dbReference type="EMBL" id="KV440977">
    <property type="protein sequence ID" value="OAD75582.1"/>
    <property type="molecule type" value="Genomic_DNA"/>
</dbReference>
<dbReference type="PANTHER" id="PTHR46579:SF2">
    <property type="entry name" value="C2H2-TYPE DOMAIN-CONTAINING PROTEIN"/>
    <property type="match status" value="1"/>
</dbReference>
<evidence type="ECO:0000313" key="1">
    <source>
        <dbReference type="EMBL" id="OAD75582.1"/>
    </source>
</evidence>